<keyword evidence="1" id="KW-0812">Transmembrane</keyword>
<feature type="transmembrane region" description="Helical" evidence="1">
    <location>
        <begin position="111"/>
        <end position="130"/>
    </location>
</feature>
<keyword evidence="3" id="KW-1185">Reference proteome</keyword>
<evidence type="ECO:0000313" key="2">
    <source>
        <dbReference type="EMBL" id="CBT77461.1"/>
    </source>
</evidence>
<feature type="transmembrane region" description="Helical" evidence="1">
    <location>
        <begin position="56"/>
        <end position="75"/>
    </location>
</feature>
<evidence type="ECO:0000313" key="3">
    <source>
        <dbReference type="Proteomes" id="UP000006878"/>
    </source>
</evidence>
<keyword evidence="1" id="KW-1133">Transmembrane helix</keyword>
<evidence type="ECO:0000256" key="1">
    <source>
        <dbReference type="SAM" id="Phobius"/>
    </source>
</evidence>
<evidence type="ECO:0008006" key="4">
    <source>
        <dbReference type="Google" id="ProtNLM"/>
    </source>
</evidence>
<name>A0ABM9Q1D9_GLUAR</name>
<dbReference type="Proteomes" id="UP000006878">
    <property type="component" value="Chromosome"/>
</dbReference>
<dbReference type="Pfam" id="PF19545">
    <property type="entry name" value="DUF6069"/>
    <property type="match status" value="1"/>
</dbReference>
<gene>
    <name evidence="2" type="ordered locus">AARI_32630</name>
</gene>
<protein>
    <recommendedName>
        <fullName evidence="4">DUF4383 domain-containing protein</fullName>
    </recommendedName>
</protein>
<organism evidence="2 3">
    <name type="scientific">Glutamicibacter arilaitensis (strain DSM 16368 / CIP 108037 / IAM 15318 / JCM 13566 / NCIMB 14258 / Re117)</name>
    <name type="common">Arthrobacter arilaitensis</name>
    <dbReference type="NCBI Taxonomy" id="861360"/>
    <lineage>
        <taxon>Bacteria</taxon>
        <taxon>Bacillati</taxon>
        <taxon>Actinomycetota</taxon>
        <taxon>Actinomycetes</taxon>
        <taxon>Micrococcales</taxon>
        <taxon>Micrococcaceae</taxon>
        <taxon>Glutamicibacter</taxon>
    </lineage>
</organism>
<keyword evidence="1" id="KW-0472">Membrane</keyword>
<reference evidence="3" key="2">
    <citation type="submission" date="2010-07" db="EMBL/GenBank/DDBJ databases">
        <title>Complete genome sequence of Arthrobacter arilaitensis (strain DSM 16368 / CIP 108037 / JCM 13566 / Re117).</title>
        <authorList>
            <person name="Genoscope."/>
        </authorList>
    </citation>
    <scope>NUCLEOTIDE SEQUENCE [LARGE SCALE GENOMIC DNA]</scope>
    <source>
        <strain evidence="3">DSM 16368 / CIP 108037 / IAM 15318 / JCM 13566 / Re117</strain>
    </source>
</reference>
<sequence>MTAQGQPNSPFNFIQVIIGALGTSYLNVIIFFLAGAAGASRRIGPNPTDVVAFDHLLQFTLIPILFFGLVVFLIGRANKGICKIAQWIGLAIAVVSIAFPIMNAADAATAVGLSLIHIVTGIGWFFSVHYGNNKLHVPSKDVALA</sequence>
<feature type="transmembrane region" description="Helical" evidence="1">
    <location>
        <begin position="87"/>
        <end position="105"/>
    </location>
</feature>
<reference evidence="3" key="1">
    <citation type="journal article" date="2010" name="PLoS ONE">
        <title>The Arthrobacter arilaitensis Re117 genome sequence reveals its genetic adaptation to the surface of cheese.</title>
        <authorList>
            <person name="Monnet C."/>
            <person name="Loux V."/>
            <person name="Gibrat J.F."/>
            <person name="Spinnler E."/>
            <person name="Barbe V."/>
            <person name="Vacherie B."/>
            <person name="Gavory F."/>
            <person name="Gourbeyre E."/>
            <person name="Siguier P."/>
            <person name="Chandler M."/>
            <person name="Elleuch R."/>
            <person name="Irlinger F."/>
            <person name="Vallaeys T."/>
        </authorList>
    </citation>
    <scope>NUCLEOTIDE SEQUENCE</scope>
    <source>
        <strain evidence="3">DSM 16368 / CIP 108037 / IAM 15318 / JCM 13566 / Re117</strain>
    </source>
</reference>
<feature type="transmembrane region" description="Helical" evidence="1">
    <location>
        <begin position="12"/>
        <end position="36"/>
    </location>
</feature>
<proteinExistence type="predicted"/>
<dbReference type="EMBL" id="FQ311875">
    <property type="protein sequence ID" value="CBT77461.1"/>
    <property type="molecule type" value="Genomic_DNA"/>
</dbReference>
<dbReference type="RefSeq" id="WP_013350559.1">
    <property type="nucleotide sequence ID" value="NC_014550.1"/>
</dbReference>
<dbReference type="GeneID" id="303186805"/>
<dbReference type="InterPro" id="IPR045713">
    <property type="entry name" value="DUF6069"/>
</dbReference>
<accession>A0ABM9Q1D9</accession>